<dbReference type="RefSeq" id="WP_185049915.1">
    <property type="nucleotide sequence ID" value="NZ_BAABIX010000005.1"/>
</dbReference>
<accession>A0A840NZL6</accession>
<gene>
    <name evidence="1" type="ORF">HNP84_002649</name>
</gene>
<protein>
    <submittedName>
        <fullName evidence="1">Uncharacterized protein</fullName>
    </submittedName>
</protein>
<keyword evidence="2" id="KW-1185">Reference proteome</keyword>
<dbReference type="AlphaFoldDB" id="A0A840NZL6"/>
<sequence>MNHREGEDDAKKPRLFMALPGRVEDQRPAFHRHVAALLRLIGEEVPAETPANSFEWEHAARAAVSQGLSAAGEAPEAVFDALILAAVYDPNPSFNRRFVEPAVAYFGRRRVQAALVEVLRGGTNSEKAGAARAWYWAQPSLRYRGAADFAARKATEESQREYDALEDLRMRWREAALREFVANEDLDLRRCILPGLDLDPSRYPPELRDLVSAAVHIARTHPDEYIRHRVEHQV</sequence>
<proteinExistence type="predicted"/>
<organism evidence="1 2">
    <name type="scientific">Thermocatellispora tengchongensis</name>
    <dbReference type="NCBI Taxonomy" id="1073253"/>
    <lineage>
        <taxon>Bacteria</taxon>
        <taxon>Bacillati</taxon>
        <taxon>Actinomycetota</taxon>
        <taxon>Actinomycetes</taxon>
        <taxon>Streptosporangiales</taxon>
        <taxon>Streptosporangiaceae</taxon>
        <taxon>Thermocatellispora</taxon>
    </lineage>
</organism>
<dbReference type="EMBL" id="JACHGN010000005">
    <property type="protein sequence ID" value="MBB5132928.1"/>
    <property type="molecule type" value="Genomic_DNA"/>
</dbReference>
<evidence type="ECO:0000313" key="1">
    <source>
        <dbReference type="EMBL" id="MBB5132928.1"/>
    </source>
</evidence>
<name>A0A840NZL6_9ACTN</name>
<dbReference type="Proteomes" id="UP000578449">
    <property type="component" value="Unassembled WGS sequence"/>
</dbReference>
<evidence type="ECO:0000313" key="2">
    <source>
        <dbReference type="Proteomes" id="UP000578449"/>
    </source>
</evidence>
<comment type="caution">
    <text evidence="1">The sequence shown here is derived from an EMBL/GenBank/DDBJ whole genome shotgun (WGS) entry which is preliminary data.</text>
</comment>
<reference evidence="1 2" key="1">
    <citation type="submission" date="2020-08" db="EMBL/GenBank/DDBJ databases">
        <title>Genomic Encyclopedia of Type Strains, Phase IV (KMG-IV): sequencing the most valuable type-strain genomes for metagenomic binning, comparative biology and taxonomic classification.</title>
        <authorList>
            <person name="Goeker M."/>
        </authorList>
    </citation>
    <scope>NUCLEOTIDE SEQUENCE [LARGE SCALE GENOMIC DNA]</scope>
    <source>
        <strain evidence="1 2">DSM 45615</strain>
    </source>
</reference>